<feature type="transmembrane region" description="Helical" evidence="6">
    <location>
        <begin position="54"/>
        <end position="80"/>
    </location>
</feature>
<evidence type="ECO:0000313" key="7">
    <source>
        <dbReference type="EMBL" id="EFQ25771.1"/>
    </source>
</evidence>
<evidence type="ECO:0000256" key="6">
    <source>
        <dbReference type="SAM" id="Phobius"/>
    </source>
</evidence>
<evidence type="ECO:0000256" key="2">
    <source>
        <dbReference type="ARBA" id="ARBA00022448"/>
    </source>
</evidence>
<comment type="subcellular location">
    <subcellularLocation>
        <location evidence="1">Membrane</location>
        <topology evidence="1">Multi-pass membrane protein</topology>
    </subcellularLocation>
</comment>
<feature type="transmembrane region" description="Helical" evidence="6">
    <location>
        <begin position="187"/>
        <end position="209"/>
    </location>
</feature>
<dbReference type="Gene3D" id="1.20.1250.20">
    <property type="entry name" value="MFS general substrate transporter like domains"/>
    <property type="match status" value="1"/>
</dbReference>
<gene>
    <name evidence="7" type="ORF">GLRG_00915</name>
</gene>
<evidence type="ECO:0000256" key="3">
    <source>
        <dbReference type="ARBA" id="ARBA00022692"/>
    </source>
</evidence>
<protein>
    <submittedName>
        <fullName evidence="7">Sucrose transporter</fullName>
    </submittedName>
</protein>
<dbReference type="EMBL" id="GG697333">
    <property type="protein sequence ID" value="EFQ25771.1"/>
    <property type="molecule type" value="Genomic_DNA"/>
</dbReference>
<name>E3Q505_COLGM</name>
<feature type="transmembrane region" description="Helical" evidence="6">
    <location>
        <begin position="366"/>
        <end position="391"/>
    </location>
</feature>
<dbReference type="RefSeq" id="XP_008089791.1">
    <property type="nucleotide sequence ID" value="XM_008091600.1"/>
</dbReference>
<keyword evidence="5 6" id="KW-0472">Membrane</keyword>
<feature type="transmembrane region" description="Helical" evidence="6">
    <location>
        <begin position="120"/>
        <end position="138"/>
    </location>
</feature>
<keyword evidence="8" id="KW-1185">Reference proteome</keyword>
<keyword evidence="3 6" id="KW-0812">Transmembrane</keyword>
<dbReference type="GO" id="GO:0005886">
    <property type="term" value="C:plasma membrane"/>
    <property type="evidence" value="ECO:0007669"/>
    <property type="project" value="TreeGrafter"/>
</dbReference>
<organism evidence="8">
    <name type="scientific">Colletotrichum graminicola (strain M1.001 / M2 / FGSC 10212)</name>
    <name type="common">Maize anthracnose fungus</name>
    <name type="synonym">Glomerella graminicola</name>
    <dbReference type="NCBI Taxonomy" id="645133"/>
    <lineage>
        <taxon>Eukaryota</taxon>
        <taxon>Fungi</taxon>
        <taxon>Dikarya</taxon>
        <taxon>Ascomycota</taxon>
        <taxon>Pezizomycotina</taxon>
        <taxon>Sordariomycetes</taxon>
        <taxon>Hypocreomycetidae</taxon>
        <taxon>Glomerellales</taxon>
        <taxon>Glomerellaceae</taxon>
        <taxon>Colletotrichum</taxon>
        <taxon>Colletotrichum graminicola species complex</taxon>
    </lineage>
</organism>
<feature type="transmembrane region" description="Helical" evidence="6">
    <location>
        <begin position="158"/>
        <end position="175"/>
    </location>
</feature>
<dbReference type="eggNOG" id="KOG0637">
    <property type="taxonomic scope" value="Eukaryota"/>
</dbReference>
<feature type="transmembrane region" description="Helical" evidence="6">
    <location>
        <begin position="342"/>
        <end position="360"/>
    </location>
</feature>
<dbReference type="STRING" id="645133.E3Q505"/>
<proteinExistence type="predicted"/>
<feature type="transmembrane region" description="Helical" evidence="6">
    <location>
        <begin position="86"/>
        <end position="108"/>
    </location>
</feature>
<dbReference type="GO" id="GO:0008506">
    <property type="term" value="F:sucrose:proton symporter activity"/>
    <property type="evidence" value="ECO:0007669"/>
    <property type="project" value="TreeGrafter"/>
</dbReference>
<evidence type="ECO:0000313" key="8">
    <source>
        <dbReference type="Proteomes" id="UP000008782"/>
    </source>
</evidence>
<dbReference type="PANTHER" id="PTHR19432:SF35">
    <property type="entry name" value="SOLUTE CARRIER FAMILY 45 MEMBER 3 ISOFORM X1"/>
    <property type="match status" value="1"/>
</dbReference>
<dbReference type="Proteomes" id="UP000008782">
    <property type="component" value="Unassembled WGS sequence"/>
</dbReference>
<dbReference type="SUPFAM" id="SSF103473">
    <property type="entry name" value="MFS general substrate transporter"/>
    <property type="match status" value="1"/>
</dbReference>
<dbReference type="AlphaFoldDB" id="E3Q505"/>
<reference evidence="8" key="1">
    <citation type="journal article" date="2012" name="Nat. Genet.">
        <title>Lifestyle transitions in plant pathogenic Colletotrichum fungi deciphered by genome and transcriptome analyses.</title>
        <authorList>
            <person name="O'Connell R.J."/>
            <person name="Thon M.R."/>
            <person name="Hacquard S."/>
            <person name="Amyotte S.G."/>
            <person name="Kleemann J."/>
            <person name="Torres M.F."/>
            <person name="Damm U."/>
            <person name="Buiate E.A."/>
            <person name="Epstein L."/>
            <person name="Alkan N."/>
            <person name="Altmueller J."/>
            <person name="Alvarado-Balderrama L."/>
            <person name="Bauser C.A."/>
            <person name="Becker C."/>
            <person name="Birren B.W."/>
            <person name="Chen Z."/>
            <person name="Choi J."/>
            <person name="Crouch J.A."/>
            <person name="Duvick J.P."/>
            <person name="Farman M.A."/>
            <person name="Gan P."/>
            <person name="Heiman D."/>
            <person name="Henrissat B."/>
            <person name="Howard R.J."/>
            <person name="Kabbage M."/>
            <person name="Koch C."/>
            <person name="Kracher B."/>
            <person name="Kubo Y."/>
            <person name="Law A.D."/>
            <person name="Lebrun M.-H."/>
            <person name="Lee Y.-H."/>
            <person name="Miyara I."/>
            <person name="Moore N."/>
            <person name="Neumann U."/>
            <person name="Nordstroem K."/>
            <person name="Panaccione D.G."/>
            <person name="Panstruga R."/>
            <person name="Place M."/>
            <person name="Proctor R.H."/>
            <person name="Prusky D."/>
            <person name="Rech G."/>
            <person name="Reinhardt R."/>
            <person name="Rollins J.A."/>
            <person name="Rounsley S."/>
            <person name="Schardl C.L."/>
            <person name="Schwartz D.C."/>
            <person name="Shenoy N."/>
            <person name="Shirasu K."/>
            <person name="Sikhakolli U.R."/>
            <person name="Stueber K."/>
            <person name="Sukno S.A."/>
            <person name="Sweigard J.A."/>
            <person name="Takano Y."/>
            <person name="Takahara H."/>
            <person name="Trail F."/>
            <person name="van der Does H.C."/>
            <person name="Voll L.M."/>
            <person name="Will I."/>
            <person name="Young S."/>
            <person name="Zeng Q."/>
            <person name="Zhang J."/>
            <person name="Zhou S."/>
            <person name="Dickman M.B."/>
            <person name="Schulze-Lefert P."/>
            <person name="Ver Loren van Themaat E."/>
            <person name="Ma L.-J."/>
            <person name="Vaillancourt L.J."/>
        </authorList>
    </citation>
    <scope>NUCLEOTIDE SEQUENCE [LARGE SCALE GENOMIC DNA]</scope>
    <source>
        <strain evidence="8">M1.001 / M2 / FGSC 10212</strain>
    </source>
</reference>
<dbReference type="HOGENOM" id="CLU_555487_0_0_1"/>
<evidence type="ECO:0000256" key="1">
    <source>
        <dbReference type="ARBA" id="ARBA00004141"/>
    </source>
</evidence>
<dbReference type="InterPro" id="IPR036259">
    <property type="entry name" value="MFS_trans_sf"/>
</dbReference>
<keyword evidence="4 6" id="KW-1133">Transmembrane helix</keyword>
<evidence type="ECO:0000256" key="4">
    <source>
        <dbReference type="ARBA" id="ARBA00022989"/>
    </source>
</evidence>
<accession>E3Q505</accession>
<keyword evidence="2" id="KW-0813">Transport</keyword>
<dbReference type="PANTHER" id="PTHR19432">
    <property type="entry name" value="SUGAR TRANSPORTER"/>
    <property type="match status" value="1"/>
</dbReference>
<dbReference type="GeneID" id="24406280"/>
<feature type="transmembrane region" description="Helical" evidence="6">
    <location>
        <begin position="215"/>
        <end position="234"/>
    </location>
</feature>
<sequence>MKSFEPLDLAVEVPLVEMDKTTSSSTLDDGSERSTVSACPGAADEHPRVSIWRIVCYAVPSLPIQSFFTMFTVYLIPYLIGELGFTAFQVALVLLAGPLSGLTASPVFGVLSDRSGRRFVFYKFGSATMTVCQLALGWSREIVGGNMVAARWLSTVTIYLGCVGVRACIISHRALTIANIPPQQQPVYTLASGLMLASGAIITLVAGLIDPDFRLISTICATGIFLSILPLWAVQSDAYHSPVIVHRESSNVIASVLSVPRAMWHASKCLPPTIRHSATHGPASEAAPPDVISRAGVRVFLIAQLGALMLQTSIVRSWDTSVASAGRLRQFMKEDVMVLRRVWALSFATLGISTAGAIVFRASFMAASVCAASIMTLSPLSGWVPFAIIAYEASVVQREQGSAALQAIPGTISSIHEIAITSGQGVSVAVNAIISFGLDHFQAGGENSTAFLFPPAVAAALVGVLIC</sequence>
<evidence type="ECO:0000256" key="5">
    <source>
        <dbReference type="ARBA" id="ARBA00023136"/>
    </source>
</evidence>
<dbReference type="OrthoDB" id="28755at2759"/>
<dbReference type="VEuPathDB" id="FungiDB:GLRG_00915"/>